<dbReference type="InterPro" id="IPR001851">
    <property type="entry name" value="ABC_transp_permease"/>
</dbReference>
<keyword evidence="2" id="KW-0813">Transport</keyword>
<dbReference type="AlphaFoldDB" id="A0AAP4EWU4"/>
<protein>
    <submittedName>
        <fullName evidence="10">Branched-chain amino acid ABC transporter permease</fullName>
    </submittedName>
</protein>
<dbReference type="Pfam" id="PF02653">
    <property type="entry name" value="BPD_transp_2"/>
    <property type="match status" value="1"/>
</dbReference>
<keyword evidence="7 9" id="KW-0472">Membrane</keyword>
<sequence length="295" mass="31774">MEYILNQLLNGICQGAIYALMAIGYSVIVGVVGMVTFTYGEIMMIGAFSAYYIFVGLGNNLLIAIPAAFAGSFIIGSVVYKLCYERFFNAPRHISLLCTIGISMLIKNLAQIIFGPETKPVLNIIDNKTFILNLFGANLNIKLLQIVVIVLVIVFAVALTLFFNKTKWGVMLRAVSQNKDASYLMGINVKRTALLGNCIGCGFGGIAGILLAIYYYSVSATMGSSYSTKAFAASVLGGLVDIRFSALGGLCIGIIENLGIILTSATFRDVFSFAFLILILIIRPQGFVSKKGARV</sequence>
<keyword evidence="6 9" id="KW-1133">Transmembrane helix</keyword>
<reference evidence="10 11" key="1">
    <citation type="submission" date="2023-05" db="EMBL/GenBank/DDBJ databases">
        <title>[ruminococcus] sp. nov., isolated from a pig farm feces dump.</title>
        <authorList>
            <person name="Chang Y.-H."/>
        </authorList>
    </citation>
    <scope>NUCLEOTIDE SEQUENCE [LARGE SCALE GENOMIC DNA]</scope>
    <source>
        <strain evidence="10 11">YH-rum2234</strain>
    </source>
</reference>
<organism evidence="10 11">
    <name type="scientific">Fusibacillus kribbianus</name>
    <dbReference type="NCBI Taxonomy" id="3044208"/>
    <lineage>
        <taxon>Bacteria</taxon>
        <taxon>Bacillati</taxon>
        <taxon>Bacillota</taxon>
        <taxon>Clostridia</taxon>
        <taxon>Lachnospirales</taxon>
        <taxon>Lachnospiraceae</taxon>
        <taxon>Fusibacillus</taxon>
    </lineage>
</organism>
<dbReference type="GO" id="GO:0022857">
    <property type="term" value="F:transmembrane transporter activity"/>
    <property type="evidence" value="ECO:0007669"/>
    <property type="project" value="InterPro"/>
</dbReference>
<dbReference type="PANTHER" id="PTHR11795">
    <property type="entry name" value="BRANCHED-CHAIN AMINO ACID TRANSPORT SYSTEM PERMEASE PROTEIN LIVH"/>
    <property type="match status" value="1"/>
</dbReference>
<evidence type="ECO:0000256" key="9">
    <source>
        <dbReference type="SAM" id="Phobius"/>
    </source>
</evidence>
<evidence type="ECO:0000313" key="10">
    <source>
        <dbReference type="EMBL" id="MDI9241854.1"/>
    </source>
</evidence>
<dbReference type="Proteomes" id="UP001300383">
    <property type="component" value="Unassembled WGS sequence"/>
</dbReference>
<evidence type="ECO:0000256" key="1">
    <source>
        <dbReference type="ARBA" id="ARBA00004651"/>
    </source>
</evidence>
<keyword evidence="5" id="KW-0029">Amino-acid transport</keyword>
<dbReference type="GO" id="GO:0005886">
    <property type="term" value="C:plasma membrane"/>
    <property type="evidence" value="ECO:0007669"/>
    <property type="project" value="UniProtKB-SubCell"/>
</dbReference>
<name>A0AAP4EWU4_9FIRM</name>
<feature type="transmembrane region" description="Helical" evidence="9">
    <location>
        <begin position="230"/>
        <end position="255"/>
    </location>
</feature>
<keyword evidence="3" id="KW-1003">Cell membrane</keyword>
<evidence type="ECO:0000256" key="4">
    <source>
        <dbReference type="ARBA" id="ARBA00022692"/>
    </source>
</evidence>
<gene>
    <name evidence="10" type="ORF">QJ036_05090</name>
</gene>
<feature type="transmembrane region" description="Helical" evidence="9">
    <location>
        <begin position="194"/>
        <end position="218"/>
    </location>
</feature>
<comment type="similarity">
    <text evidence="8">Belongs to the binding-protein-dependent transport system permease family. LivHM subfamily.</text>
</comment>
<feature type="transmembrane region" description="Helical" evidence="9">
    <location>
        <begin position="51"/>
        <end position="80"/>
    </location>
</feature>
<dbReference type="CDD" id="cd06582">
    <property type="entry name" value="TM_PBP1_LivH_like"/>
    <property type="match status" value="1"/>
</dbReference>
<evidence type="ECO:0000256" key="6">
    <source>
        <dbReference type="ARBA" id="ARBA00022989"/>
    </source>
</evidence>
<evidence type="ECO:0000313" key="11">
    <source>
        <dbReference type="Proteomes" id="UP001300383"/>
    </source>
</evidence>
<keyword evidence="11" id="KW-1185">Reference proteome</keyword>
<evidence type="ECO:0000256" key="5">
    <source>
        <dbReference type="ARBA" id="ARBA00022970"/>
    </source>
</evidence>
<feature type="transmembrane region" description="Helical" evidence="9">
    <location>
        <begin position="261"/>
        <end position="282"/>
    </location>
</feature>
<dbReference type="RefSeq" id="WP_283230358.1">
    <property type="nucleotide sequence ID" value="NZ_JASGBQ010000005.1"/>
</dbReference>
<feature type="transmembrane region" description="Helical" evidence="9">
    <location>
        <begin position="92"/>
        <end position="110"/>
    </location>
</feature>
<evidence type="ECO:0000256" key="7">
    <source>
        <dbReference type="ARBA" id="ARBA00023136"/>
    </source>
</evidence>
<proteinExistence type="inferred from homology"/>
<dbReference type="InterPro" id="IPR052157">
    <property type="entry name" value="BCAA_transport_permease"/>
</dbReference>
<accession>A0AAP4EWU4</accession>
<evidence type="ECO:0000256" key="3">
    <source>
        <dbReference type="ARBA" id="ARBA00022475"/>
    </source>
</evidence>
<dbReference type="GO" id="GO:0006865">
    <property type="term" value="P:amino acid transport"/>
    <property type="evidence" value="ECO:0007669"/>
    <property type="project" value="UniProtKB-KW"/>
</dbReference>
<dbReference type="PANTHER" id="PTHR11795:SF445">
    <property type="entry name" value="AMINO ACID ABC TRANSPORTER PERMEASE PROTEIN"/>
    <property type="match status" value="1"/>
</dbReference>
<evidence type="ECO:0000256" key="8">
    <source>
        <dbReference type="ARBA" id="ARBA00037998"/>
    </source>
</evidence>
<comment type="caution">
    <text evidence="10">The sequence shown here is derived from an EMBL/GenBank/DDBJ whole genome shotgun (WGS) entry which is preliminary data.</text>
</comment>
<feature type="transmembrane region" description="Helical" evidence="9">
    <location>
        <begin position="16"/>
        <end position="39"/>
    </location>
</feature>
<comment type="subcellular location">
    <subcellularLocation>
        <location evidence="1">Cell membrane</location>
        <topology evidence="1">Multi-pass membrane protein</topology>
    </subcellularLocation>
</comment>
<dbReference type="EMBL" id="JASGBQ010000005">
    <property type="protein sequence ID" value="MDI9241854.1"/>
    <property type="molecule type" value="Genomic_DNA"/>
</dbReference>
<feature type="transmembrane region" description="Helical" evidence="9">
    <location>
        <begin position="143"/>
        <end position="163"/>
    </location>
</feature>
<keyword evidence="4 9" id="KW-0812">Transmembrane</keyword>
<evidence type="ECO:0000256" key="2">
    <source>
        <dbReference type="ARBA" id="ARBA00022448"/>
    </source>
</evidence>